<evidence type="ECO:0000313" key="4">
    <source>
        <dbReference type="Proteomes" id="UP000662973"/>
    </source>
</evidence>
<dbReference type="GO" id="GO:0003677">
    <property type="term" value="F:DNA binding"/>
    <property type="evidence" value="ECO:0007669"/>
    <property type="project" value="InterPro"/>
</dbReference>
<feature type="domain" description="HVO-2833 C-terminal" evidence="2">
    <location>
        <begin position="110"/>
        <end position="233"/>
    </location>
</feature>
<protein>
    <submittedName>
        <fullName evidence="3">Transcriptional regulator, contains HTH domain</fullName>
    </submittedName>
</protein>
<dbReference type="InterPro" id="IPR013196">
    <property type="entry name" value="HTH_11"/>
</dbReference>
<dbReference type="EMBL" id="CP064788">
    <property type="protein sequence ID" value="QSG08834.1"/>
    <property type="molecule type" value="Genomic_DNA"/>
</dbReference>
<dbReference type="SUPFAM" id="SSF46785">
    <property type="entry name" value="Winged helix' DNA-binding domain"/>
    <property type="match status" value="1"/>
</dbReference>
<dbReference type="RefSeq" id="WP_229112048.1">
    <property type="nucleotide sequence ID" value="NZ_CP064788.1"/>
</dbReference>
<dbReference type="AlphaFoldDB" id="A0A897N8J7"/>
<dbReference type="Pfam" id="PF24271">
    <property type="entry name" value="HVO_2833_C"/>
    <property type="match status" value="1"/>
</dbReference>
<feature type="domain" description="Helix-turn-helix type 11" evidence="1">
    <location>
        <begin position="13"/>
        <end position="50"/>
    </location>
</feature>
<dbReference type="InterPro" id="IPR011991">
    <property type="entry name" value="ArsR-like_HTH"/>
</dbReference>
<evidence type="ECO:0000259" key="1">
    <source>
        <dbReference type="Pfam" id="PF08279"/>
    </source>
</evidence>
<gene>
    <name evidence="3" type="ORF">HSR122_1438</name>
</gene>
<reference evidence="3 4" key="1">
    <citation type="submission" date="2020-11" db="EMBL/GenBank/DDBJ databases">
        <title>Carbohydrate-dependent, anaerobic sulfur respiration: A novel catabolism in halophilic archaea.</title>
        <authorList>
            <person name="Sorokin D.Y."/>
            <person name="Messina E."/>
            <person name="Smedile F."/>
            <person name="La Cono V."/>
            <person name="Hallsworth J.E."/>
            <person name="Yakimov M.M."/>
        </authorList>
    </citation>
    <scope>NUCLEOTIDE SEQUENCE [LARGE SCALE GENOMIC DNA]</scope>
    <source>
        <strain evidence="3 4">HSR12-2</strain>
    </source>
</reference>
<dbReference type="KEGG" id="hds:HSR122_1438"/>
<accession>A0A897N8J7</accession>
<name>A0A897N8J7_9EURY</name>
<sequence>MDFPQLIAGSGLQILYYLDHSRTATEIAEHSTVSRATVYRRLDDLQQVGIVGKSTSQYQLNDPFRTLSSIARGLYHHRHRREAQRHTGKISIHWETHDEYLFTCDGDIEADGFHLTGPARFEAFDVPLLTREQRQYIRSDRLADVTPADLICHTLLVDDGPRYRTYCLLLMEKQAVEPSALQDRAAHYQPEAALDVRAVVDELLEYLETDGEVTTDQLPEWEEFKRTAAEYDITL</sequence>
<proteinExistence type="predicted"/>
<dbReference type="InterPro" id="IPR056528">
    <property type="entry name" value="HVO_2833_C"/>
</dbReference>
<dbReference type="Pfam" id="PF08279">
    <property type="entry name" value="HTH_11"/>
    <property type="match status" value="1"/>
</dbReference>
<dbReference type="Gene3D" id="1.10.10.10">
    <property type="entry name" value="Winged helix-like DNA-binding domain superfamily/Winged helix DNA-binding domain"/>
    <property type="match status" value="1"/>
</dbReference>
<dbReference type="GO" id="GO:0006355">
    <property type="term" value="P:regulation of DNA-templated transcription"/>
    <property type="evidence" value="ECO:0007669"/>
    <property type="project" value="InterPro"/>
</dbReference>
<dbReference type="InterPro" id="IPR036390">
    <property type="entry name" value="WH_DNA-bd_sf"/>
</dbReference>
<evidence type="ECO:0000259" key="2">
    <source>
        <dbReference type="Pfam" id="PF24271"/>
    </source>
</evidence>
<dbReference type="GeneID" id="68852069"/>
<keyword evidence="4" id="KW-1185">Reference proteome</keyword>
<dbReference type="InterPro" id="IPR036388">
    <property type="entry name" value="WH-like_DNA-bd_sf"/>
</dbReference>
<dbReference type="CDD" id="cd00090">
    <property type="entry name" value="HTH_ARSR"/>
    <property type="match status" value="1"/>
</dbReference>
<organism evidence="3 4">
    <name type="scientific">Halapricum desulfuricans</name>
    <dbReference type="NCBI Taxonomy" id="2841257"/>
    <lineage>
        <taxon>Archaea</taxon>
        <taxon>Methanobacteriati</taxon>
        <taxon>Methanobacteriota</taxon>
        <taxon>Stenosarchaea group</taxon>
        <taxon>Halobacteria</taxon>
        <taxon>Halobacteriales</taxon>
        <taxon>Haloarculaceae</taxon>
        <taxon>Halapricum</taxon>
    </lineage>
</organism>
<dbReference type="Proteomes" id="UP000662973">
    <property type="component" value="Chromosome"/>
</dbReference>
<evidence type="ECO:0000313" key="3">
    <source>
        <dbReference type="EMBL" id="QSG08834.1"/>
    </source>
</evidence>